<dbReference type="AlphaFoldDB" id="A0AA39XY22"/>
<dbReference type="GO" id="GO:0005975">
    <property type="term" value="P:carbohydrate metabolic process"/>
    <property type="evidence" value="ECO:0007669"/>
    <property type="project" value="InterPro"/>
</dbReference>
<protein>
    <recommendedName>
        <fullName evidence="1">Non-reducing end beta-L-arabinofuranosidase-like GH127 catalytic domain-containing protein</fullName>
    </recommendedName>
</protein>
<dbReference type="InterPro" id="IPR008928">
    <property type="entry name" value="6-hairpin_glycosidase_sf"/>
</dbReference>
<reference evidence="2" key="1">
    <citation type="submission" date="2023-06" db="EMBL/GenBank/DDBJ databases">
        <title>Multi-omics analyses reveal the molecular pathogenesis toolkit of Lasiodiplodia hormozganensis, a cross-kingdom pathogen.</title>
        <authorList>
            <person name="Felix C."/>
            <person name="Meneses R."/>
            <person name="Goncalves M.F.M."/>
            <person name="Tilleman L."/>
            <person name="Duarte A.S."/>
            <person name="Jorrin-Novo J.V."/>
            <person name="Van De Peer Y."/>
            <person name="Deforce D."/>
            <person name="Van Nieuwerburgh F."/>
            <person name="Esteves A.C."/>
            <person name="Alves A."/>
        </authorList>
    </citation>
    <scope>NUCLEOTIDE SEQUENCE</scope>
    <source>
        <strain evidence="2">CBS 339.90</strain>
    </source>
</reference>
<evidence type="ECO:0000313" key="2">
    <source>
        <dbReference type="EMBL" id="KAK0642404.1"/>
    </source>
</evidence>
<feature type="domain" description="Non-reducing end beta-L-arabinofuranosidase-like GH127 catalytic" evidence="1">
    <location>
        <begin position="70"/>
        <end position="365"/>
    </location>
</feature>
<organism evidence="2 3">
    <name type="scientific">Lasiodiplodia hormozganensis</name>
    <dbReference type="NCBI Taxonomy" id="869390"/>
    <lineage>
        <taxon>Eukaryota</taxon>
        <taxon>Fungi</taxon>
        <taxon>Dikarya</taxon>
        <taxon>Ascomycota</taxon>
        <taxon>Pezizomycotina</taxon>
        <taxon>Dothideomycetes</taxon>
        <taxon>Dothideomycetes incertae sedis</taxon>
        <taxon>Botryosphaeriales</taxon>
        <taxon>Botryosphaeriaceae</taxon>
        <taxon>Lasiodiplodia</taxon>
    </lineage>
</organism>
<comment type="caution">
    <text evidence="2">The sequence shown here is derived from an EMBL/GenBank/DDBJ whole genome shotgun (WGS) entry which is preliminary data.</text>
</comment>
<evidence type="ECO:0000259" key="1">
    <source>
        <dbReference type="Pfam" id="PF07944"/>
    </source>
</evidence>
<proteinExistence type="predicted"/>
<sequence length="588" mass="67315">MSSPALVPMKYELFPLGSIKAEGWMRNDLRQCGEGLGGHLFYFYRFVKDSTWLGGTWEYSALNEAAPYWYNYIVPLAFSLDELADAHLAKRLRDQAEHFLQYTLSHQSSDGWLGPETTRQTRGIWARCLLLQGLMNHALADPEKRATIMDAMLKFVKLVEEMLQRDYEGYLPKDGDEFDKQWFGVARAHELSTTLQWLYDEPEATEYRSLIWHVMEMLWEGSRLAKRDWTEFFTEANFPQTPSVRHESSNFQHGVNVAQGLRYPAQLYRMHPSPRLLDLSKQAVERVFKFHGTPAGSLSSDEYIGGLSPERGAELCCTVELMFSLSYLHRLYGDNDFADRVEMAAFNFRAGIEYDWWSHQYITQTNQPWARELELKEGEKTPWFDVCRYANVFGLEPEFAQIRVEQYADKSVSIFYGPLLYAFSIVPLQEEMDPRNYKDQAPPCPEMLDTGREIWGQRAYDEFLLPMGKWGIAIDPNQEIKAIFNQPWTDDSTKKDFHELPNPIWKPGAPPVSIEVTAVGVDWPVRNGTAAPPSAVDTSESALQSKPFRVKLQPFGAAKLHIAQFPTANLPEPVQMVGLTPSPVSNTG</sequence>
<name>A0AA39XY22_9PEZI</name>
<gene>
    <name evidence="2" type="ORF">DIS24_g9097</name>
</gene>
<accession>A0AA39XY22</accession>
<dbReference type="SUPFAM" id="SSF48208">
    <property type="entry name" value="Six-hairpin glycosidases"/>
    <property type="match status" value="1"/>
</dbReference>
<evidence type="ECO:0000313" key="3">
    <source>
        <dbReference type="Proteomes" id="UP001175001"/>
    </source>
</evidence>
<dbReference type="EMBL" id="JAUJDW010000075">
    <property type="protein sequence ID" value="KAK0642404.1"/>
    <property type="molecule type" value="Genomic_DNA"/>
</dbReference>
<dbReference type="Proteomes" id="UP001175001">
    <property type="component" value="Unassembled WGS sequence"/>
</dbReference>
<dbReference type="InterPro" id="IPR012878">
    <property type="entry name" value="Beta-AFase-like_GH127_cat"/>
</dbReference>
<dbReference type="Pfam" id="PF07944">
    <property type="entry name" value="Beta-AFase-like_GH127_cat"/>
    <property type="match status" value="1"/>
</dbReference>
<keyword evidence="3" id="KW-1185">Reference proteome</keyword>